<organism evidence="4 5">
    <name type="scientific">Crocodylus porosus</name>
    <name type="common">Saltwater crocodile</name>
    <name type="synonym">Estuarine crocodile</name>
    <dbReference type="NCBI Taxonomy" id="8502"/>
    <lineage>
        <taxon>Eukaryota</taxon>
        <taxon>Metazoa</taxon>
        <taxon>Chordata</taxon>
        <taxon>Craniata</taxon>
        <taxon>Vertebrata</taxon>
        <taxon>Euteleostomi</taxon>
        <taxon>Archelosauria</taxon>
        <taxon>Archosauria</taxon>
        <taxon>Crocodylia</taxon>
        <taxon>Longirostres</taxon>
        <taxon>Crocodylidae</taxon>
        <taxon>Crocodylus</taxon>
    </lineage>
</organism>
<keyword evidence="1" id="KW-0040">ANK repeat</keyword>
<keyword evidence="5" id="KW-1185">Reference proteome</keyword>
<feature type="compositionally biased region" description="Polar residues" evidence="2">
    <location>
        <begin position="644"/>
        <end position="653"/>
    </location>
</feature>
<dbReference type="SMART" id="SM00248">
    <property type="entry name" value="ANK"/>
    <property type="match status" value="4"/>
</dbReference>
<dbReference type="SMART" id="SM00540">
    <property type="entry name" value="LEM"/>
    <property type="match status" value="1"/>
</dbReference>
<dbReference type="Proteomes" id="UP000594220">
    <property type="component" value="Unplaced"/>
</dbReference>
<feature type="domain" description="LEM" evidence="3">
    <location>
        <begin position="1138"/>
        <end position="1182"/>
    </location>
</feature>
<dbReference type="GO" id="GO:0000724">
    <property type="term" value="P:double-strand break repair via homologous recombination"/>
    <property type="evidence" value="ECO:0007669"/>
    <property type="project" value="TreeGrafter"/>
</dbReference>
<dbReference type="CDD" id="cd10454">
    <property type="entry name" value="GIY-YIG_COG3680_Meta"/>
    <property type="match status" value="1"/>
</dbReference>
<evidence type="ECO:0000256" key="1">
    <source>
        <dbReference type="PROSITE-ProRule" id="PRU00023"/>
    </source>
</evidence>
<proteinExistence type="predicted"/>
<dbReference type="InterPro" id="IPR003887">
    <property type="entry name" value="LEM_dom"/>
</dbReference>
<evidence type="ECO:0000313" key="4">
    <source>
        <dbReference type="Ensembl" id="ENSCPRP00005001228.1"/>
    </source>
</evidence>
<dbReference type="SUPFAM" id="SSF63451">
    <property type="entry name" value="LEM domain"/>
    <property type="match status" value="1"/>
</dbReference>
<feature type="region of interest" description="Disordered" evidence="2">
    <location>
        <begin position="610"/>
        <end position="681"/>
    </location>
</feature>
<dbReference type="GO" id="GO:0004520">
    <property type="term" value="F:DNA endonuclease activity"/>
    <property type="evidence" value="ECO:0007669"/>
    <property type="project" value="TreeGrafter"/>
</dbReference>
<dbReference type="PROSITE" id="PS50088">
    <property type="entry name" value="ANK_REPEAT"/>
    <property type="match status" value="2"/>
</dbReference>
<evidence type="ECO:0000313" key="5">
    <source>
        <dbReference type="Proteomes" id="UP000594220"/>
    </source>
</evidence>
<reference evidence="4" key="2">
    <citation type="submission" date="2025-09" db="UniProtKB">
        <authorList>
            <consortium name="Ensembl"/>
        </authorList>
    </citation>
    <scope>IDENTIFICATION</scope>
</reference>
<feature type="region of interest" description="Disordered" evidence="2">
    <location>
        <begin position="225"/>
        <end position="247"/>
    </location>
</feature>
<dbReference type="CDD" id="cd12934">
    <property type="entry name" value="LEM"/>
    <property type="match status" value="1"/>
</dbReference>
<name>A0A7M4DXL3_CROPO</name>
<sequence length="1396" mass="147329">MDVKTWCRVACGRSRRAGALGLAGRVLPGGVGTRTSGPLSAEAGAGSLLPAQPLCGGLSPSRASYWLRQRPMRSGGARGRSGRRDVRSAAVMTELAAQLCGALRGEEAAAVEALLKQGADPNLVLPEGVAAVHLAAGKERESGVRCLQLVLQYGGDPNARSAEELTPLHVAASWGCYKCLKLLLRKGGDPDLEDQDGSRAIDLAMEQGNTMCVQILQDFQRARAWPEFSPDGPGRAGSPPQPLTADSTDCSVFSWLSEAGSAPPSSTRKWLPNGSPREMGLDVAFPDTTGSQAEPPPTWFCFSTRRDPGARGQPAWPQPLLCSTLLSTSNGPRGGAWSLPAAPEEEPAEAEDSLAQLGTLQPWHCPHSTQRLGPRAALRAGEALSDETVAVHSPWQPGSTRQTPGSSSPCESHGPLPSCSSRDTREPCPVPHSLAQPDGFLDPATRDWEGLDATSPDHAYLFCWAHSTALHNLDKTVMVPASLEKAPEISSGPLESSNSQYSSCDSKCYVSTVEASDPVEAGRDGSASKDAWGTGRSIWQCPGKQLVLGPQGQSLKTPALGRAFVQDMPPSRLQLAEVAGESRGDVCQGAHFFGESGGLRPAGKPALVLHAGSTENSPCPRRAGSQSPTQTPQHAEPVEHGPRQGSNGATSLSLPRAPCRLAPADLGTEDSGPGRAAPSGDCRLGMAELAMLGQPEGRQLRTQHSPAARASPRCGQGRREGQSQAWGLSARGSDLGTADTVPLSRATGGTADTVLLSRATGGTADTVPLSRAMAGTVPMSRAGENTDGEESEASALLLQCLGSPDSAPRGTSFANSTGTPRSSSLPPCLAHCHITPRTKSRLYASTARGNSSSSSSSLFDETLELPQRTQRVRRPPETSRMPVSRAGGLLESTRASYCEAVESGSLDETVVLLPAASLPAASGQSSAPSTSPTVLQSPAGVTRLHAPETTGPCPPRMEHPSTAGPPSSPPGPGESSWLTEEDCSECPGLGAPVRPPTTTTSTQDWFGSELGSVEPSQSLAQGLGGLQLGGKKPSSRSRVSFSRLSAARPALAAPGSGRLSPVPDTDDPGIPLSPGGRPTNHGAGEAVEYLYLDEEKGHALIERHVPPTENTCCSDTSSEDTIIYDWRACASQRGARENRLVPACSDEALLRKLQKLGADPGPVTDSTRNLYMQQLDRLQSSPGARAGRGATGHSPELSAALETLQIPDCQADEVALAAQFDQPDKARKWREGVLKSSFNYLLLDPRVTQNLPLRCHTLSPAERFQTFVRAIFYVGKGKRARPYCHLYEALAHYRGGKKQACAKVRHILDIWAGGQGVVSVHCFQNVIPVEAYTREACMVDALGLAMLTNQKRGNCYGVAAGWLPRRRRRLGVHLLHRALQIFLAEGERQLRPADIQ</sequence>
<dbReference type="Pfam" id="PF03020">
    <property type="entry name" value="LEM"/>
    <property type="match status" value="1"/>
</dbReference>
<gene>
    <name evidence="4" type="primary">ANKLE1</name>
</gene>
<dbReference type="GeneTree" id="ENSGT00510000049316"/>
<dbReference type="OMA" id="VFCRESS"/>
<dbReference type="GO" id="GO:0000712">
    <property type="term" value="P:resolution of meiotic recombination intermediates"/>
    <property type="evidence" value="ECO:0007669"/>
    <property type="project" value="TreeGrafter"/>
</dbReference>
<dbReference type="Pfam" id="PF22945">
    <property type="entry name" value="LEM-3_GIY-YIG"/>
    <property type="match status" value="1"/>
</dbReference>
<feature type="region of interest" description="Disordered" evidence="2">
    <location>
        <begin position="806"/>
        <end position="828"/>
    </location>
</feature>
<feature type="region of interest" description="Disordered" evidence="2">
    <location>
        <begin position="943"/>
        <end position="1083"/>
    </location>
</feature>
<feature type="region of interest" description="Disordered" evidence="2">
    <location>
        <begin position="387"/>
        <end position="447"/>
    </location>
</feature>
<feature type="region of interest" description="Disordered" evidence="2">
    <location>
        <begin position="697"/>
        <end position="746"/>
    </location>
</feature>
<reference evidence="4" key="1">
    <citation type="submission" date="2025-08" db="UniProtKB">
        <authorList>
            <consortium name="Ensembl"/>
        </authorList>
    </citation>
    <scope>IDENTIFICATION</scope>
</reference>
<feature type="repeat" description="ANK" evidence="1">
    <location>
        <begin position="163"/>
        <end position="195"/>
    </location>
</feature>
<dbReference type="PROSITE" id="PS50954">
    <property type="entry name" value="LEM"/>
    <property type="match status" value="1"/>
</dbReference>
<dbReference type="Pfam" id="PF12796">
    <property type="entry name" value="Ank_2"/>
    <property type="match status" value="1"/>
</dbReference>
<protein>
    <submittedName>
        <fullName evidence="4">Ankyrin repeat and LEM domain containing 1</fullName>
    </submittedName>
</protein>
<feature type="region of interest" description="Disordered" evidence="2">
    <location>
        <begin position="765"/>
        <end position="793"/>
    </location>
</feature>
<dbReference type="InterPro" id="IPR034998">
    <property type="entry name" value="ANKLE1"/>
</dbReference>
<dbReference type="Gene3D" id="1.25.40.20">
    <property type="entry name" value="Ankyrin repeat-containing domain"/>
    <property type="match status" value="1"/>
</dbReference>
<dbReference type="PANTHER" id="PTHR46427:SF1">
    <property type="entry name" value="ANKYRIN REPEAT AND LEM DOMAIN-CONTAINING PROTEIN 1"/>
    <property type="match status" value="1"/>
</dbReference>
<feature type="repeat" description="ANK" evidence="1">
    <location>
        <begin position="127"/>
        <end position="162"/>
    </location>
</feature>
<dbReference type="SUPFAM" id="SSF48403">
    <property type="entry name" value="Ankyrin repeat"/>
    <property type="match status" value="1"/>
</dbReference>
<feature type="region of interest" description="Disordered" evidence="2">
    <location>
        <begin position="843"/>
        <end position="863"/>
    </location>
</feature>
<dbReference type="Ensembl" id="ENSCPRT00005001436.1">
    <property type="protein sequence ID" value="ENSCPRP00005001228.1"/>
    <property type="gene ID" value="ENSCPRG00005000941.1"/>
</dbReference>
<feature type="compositionally biased region" description="Polar residues" evidence="2">
    <location>
        <begin position="996"/>
        <end position="1005"/>
    </location>
</feature>
<dbReference type="InterPro" id="IPR002110">
    <property type="entry name" value="Ankyrin_rpt"/>
</dbReference>
<dbReference type="PROSITE" id="PS50297">
    <property type="entry name" value="ANK_REP_REGION"/>
    <property type="match status" value="1"/>
</dbReference>
<feature type="compositionally biased region" description="Polar residues" evidence="2">
    <location>
        <begin position="396"/>
        <end position="410"/>
    </location>
</feature>
<dbReference type="GO" id="GO:0005737">
    <property type="term" value="C:cytoplasm"/>
    <property type="evidence" value="ECO:0007669"/>
    <property type="project" value="TreeGrafter"/>
</dbReference>
<dbReference type="GO" id="GO:0005654">
    <property type="term" value="C:nucleoplasm"/>
    <property type="evidence" value="ECO:0007669"/>
    <property type="project" value="TreeGrafter"/>
</dbReference>
<feature type="compositionally biased region" description="Polar residues" evidence="2">
    <location>
        <begin position="812"/>
        <end position="825"/>
    </location>
</feature>
<dbReference type="Gene3D" id="1.10.720.40">
    <property type="match status" value="1"/>
</dbReference>
<evidence type="ECO:0000256" key="2">
    <source>
        <dbReference type="SAM" id="MobiDB-lite"/>
    </source>
</evidence>
<feature type="compositionally biased region" description="Polar residues" evidence="2">
    <location>
        <begin position="624"/>
        <end position="633"/>
    </location>
</feature>
<accession>A0A7M4DXL3</accession>
<dbReference type="InterPro" id="IPR036770">
    <property type="entry name" value="Ankyrin_rpt-contain_sf"/>
</dbReference>
<dbReference type="InterPro" id="IPR011015">
    <property type="entry name" value="LEM/LEM-like_dom_sf"/>
</dbReference>
<evidence type="ECO:0000259" key="3">
    <source>
        <dbReference type="PROSITE" id="PS50954"/>
    </source>
</evidence>
<feature type="compositionally biased region" description="Low complexity" evidence="2">
    <location>
        <begin position="1029"/>
        <end position="1058"/>
    </location>
</feature>
<dbReference type="PANTHER" id="PTHR46427">
    <property type="entry name" value="ANKYRIN REPEAT AND LEM DOMAIN-CONTAINING PROTEIN 1"/>
    <property type="match status" value="1"/>
</dbReference>